<keyword evidence="2" id="KW-1133">Transmembrane helix</keyword>
<evidence type="ECO:0000256" key="1">
    <source>
        <dbReference type="SAM" id="MobiDB-lite"/>
    </source>
</evidence>
<accession>A0A6A6U4K7</accession>
<organism evidence="3 4">
    <name type="scientific">Microthyrium microscopicum</name>
    <dbReference type="NCBI Taxonomy" id="703497"/>
    <lineage>
        <taxon>Eukaryota</taxon>
        <taxon>Fungi</taxon>
        <taxon>Dikarya</taxon>
        <taxon>Ascomycota</taxon>
        <taxon>Pezizomycotina</taxon>
        <taxon>Dothideomycetes</taxon>
        <taxon>Dothideomycetes incertae sedis</taxon>
        <taxon>Microthyriales</taxon>
        <taxon>Microthyriaceae</taxon>
        <taxon>Microthyrium</taxon>
    </lineage>
</organism>
<feature type="transmembrane region" description="Helical" evidence="2">
    <location>
        <begin position="70"/>
        <end position="89"/>
    </location>
</feature>
<evidence type="ECO:0000313" key="4">
    <source>
        <dbReference type="Proteomes" id="UP000799302"/>
    </source>
</evidence>
<name>A0A6A6U4K7_9PEZI</name>
<dbReference type="Proteomes" id="UP000799302">
    <property type="component" value="Unassembled WGS sequence"/>
</dbReference>
<feature type="compositionally biased region" description="Low complexity" evidence="1">
    <location>
        <begin position="33"/>
        <end position="47"/>
    </location>
</feature>
<dbReference type="AlphaFoldDB" id="A0A6A6U4K7"/>
<evidence type="ECO:0000313" key="3">
    <source>
        <dbReference type="EMBL" id="KAF2665884.1"/>
    </source>
</evidence>
<dbReference type="PANTHER" id="PTHR13132">
    <property type="entry name" value="ALPHA- 1,6 -FUCOSYLTRANSFERASE"/>
    <property type="match status" value="1"/>
</dbReference>
<keyword evidence="2" id="KW-0472">Membrane</keyword>
<dbReference type="PANTHER" id="PTHR13132:SF29">
    <property type="entry name" value="ALPHA-(1,6)-FUCOSYLTRANSFERASE"/>
    <property type="match status" value="1"/>
</dbReference>
<sequence>MRSASLSISSTSSKSSISSSRDLSPHASPRRALLSTSPPLSPSLPSLIHRHGRASSKTRRKPVPLCSTRVAVSIFAVVILTLVLIRGFISEYNDSKKVNYDLVDQGHLPDDAAAIIVDDSHQKWTVWIPPRSDFPLRPWQYAEICAQAEQIQLELNGGSSLFGKKKHPYYAEDPSYLEVSEAVESGTIHGDHLNDTIIINDLMPKEVCQKSMTYVMETEDAGMGNTLLALWLAYGLAKKEGRAFFVDDSRWPYGKYSTYFRPPPSPGCRSPPDNHRVPCPRQAAHLVVSAATFPWAFGPSFKSEFLDISRPSHEQHHKIYDLMRRGYEDLFHLADAGDAAYAQDRTTGKIFQEAHHGGGMTIGLHVRRGDVHPWEREFESDYLPIMRYMDEVRQILFDTYEHEEEEDEQHSSASSSIAAQPASSTHKSKATKHSMFTHLSPFSTFTKTLNTDLRRRHGPAGLMASSLLLSSDDPAVYAAPEVSRAIRAQDRILLATKTDLEHMSGASLHRGPIDSLHGWEGGFYASAFWALGAPDRRTASPPARQHLRGRAVESEVHEKFAAALQAASASLPPHDPWHGGVKRSVVPASTPEALAMRAVLGRGYLLDLAVLGKTDAVVCAVSSAACRVLGVMIGWDKVAGGKWVNVDGKFGWRGLVIE</sequence>
<dbReference type="OrthoDB" id="2392789at2759"/>
<feature type="region of interest" description="Disordered" evidence="1">
    <location>
        <begin position="1"/>
        <end position="60"/>
    </location>
</feature>
<dbReference type="GO" id="GO:0046921">
    <property type="term" value="F:alpha-(1-&gt;6)-fucosyltransferase activity"/>
    <property type="evidence" value="ECO:0007669"/>
    <property type="project" value="TreeGrafter"/>
</dbReference>
<reference evidence="3" key="1">
    <citation type="journal article" date="2020" name="Stud. Mycol.">
        <title>101 Dothideomycetes genomes: a test case for predicting lifestyles and emergence of pathogens.</title>
        <authorList>
            <person name="Haridas S."/>
            <person name="Albert R."/>
            <person name="Binder M."/>
            <person name="Bloem J."/>
            <person name="Labutti K."/>
            <person name="Salamov A."/>
            <person name="Andreopoulos B."/>
            <person name="Baker S."/>
            <person name="Barry K."/>
            <person name="Bills G."/>
            <person name="Bluhm B."/>
            <person name="Cannon C."/>
            <person name="Castanera R."/>
            <person name="Culley D."/>
            <person name="Daum C."/>
            <person name="Ezra D."/>
            <person name="Gonzalez J."/>
            <person name="Henrissat B."/>
            <person name="Kuo A."/>
            <person name="Liang C."/>
            <person name="Lipzen A."/>
            <person name="Lutzoni F."/>
            <person name="Magnuson J."/>
            <person name="Mondo S."/>
            <person name="Nolan M."/>
            <person name="Ohm R."/>
            <person name="Pangilinan J."/>
            <person name="Park H.-J."/>
            <person name="Ramirez L."/>
            <person name="Alfaro M."/>
            <person name="Sun H."/>
            <person name="Tritt A."/>
            <person name="Yoshinaga Y."/>
            <person name="Zwiers L.-H."/>
            <person name="Turgeon B."/>
            <person name="Goodwin S."/>
            <person name="Spatafora J."/>
            <person name="Crous P."/>
            <person name="Grigoriev I."/>
        </authorList>
    </citation>
    <scope>NUCLEOTIDE SEQUENCE</scope>
    <source>
        <strain evidence="3">CBS 115976</strain>
    </source>
</reference>
<feature type="compositionally biased region" description="Basic residues" evidence="1">
    <location>
        <begin position="48"/>
        <end position="60"/>
    </location>
</feature>
<gene>
    <name evidence="3" type="ORF">BT63DRAFT_416323</name>
</gene>
<feature type="region of interest" description="Disordered" evidence="1">
    <location>
        <begin position="401"/>
        <end position="431"/>
    </location>
</feature>
<feature type="compositionally biased region" description="Low complexity" evidence="1">
    <location>
        <begin position="1"/>
        <end position="22"/>
    </location>
</feature>
<proteinExistence type="predicted"/>
<keyword evidence="4" id="KW-1185">Reference proteome</keyword>
<dbReference type="EMBL" id="MU004239">
    <property type="protein sequence ID" value="KAF2665884.1"/>
    <property type="molecule type" value="Genomic_DNA"/>
</dbReference>
<keyword evidence="2" id="KW-0812">Transmembrane</keyword>
<protein>
    <submittedName>
        <fullName evidence="3">Uncharacterized protein</fullName>
    </submittedName>
</protein>
<evidence type="ECO:0000256" key="2">
    <source>
        <dbReference type="SAM" id="Phobius"/>
    </source>
</evidence>
<feature type="compositionally biased region" description="Low complexity" evidence="1">
    <location>
        <begin position="411"/>
        <end position="425"/>
    </location>
</feature>
<dbReference type="GO" id="GO:0006487">
    <property type="term" value="P:protein N-linked glycosylation"/>
    <property type="evidence" value="ECO:0007669"/>
    <property type="project" value="TreeGrafter"/>
</dbReference>